<protein>
    <submittedName>
        <fullName evidence="1">Uncharacterized protein</fullName>
    </submittedName>
</protein>
<dbReference type="GeneID" id="17318534"/>
<accession>R7QT53</accession>
<dbReference type="Gramene" id="CDF40530">
    <property type="protein sequence ID" value="CDF40530"/>
    <property type="gene ID" value="CHC_T00007244001"/>
</dbReference>
<organism evidence="1 2">
    <name type="scientific">Chondrus crispus</name>
    <name type="common">Carrageen Irish moss</name>
    <name type="synonym">Polymorpha crispa</name>
    <dbReference type="NCBI Taxonomy" id="2769"/>
    <lineage>
        <taxon>Eukaryota</taxon>
        <taxon>Rhodophyta</taxon>
        <taxon>Florideophyceae</taxon>
        <taxon>Rhodymeniophycidae</taxon>
        <taxon>Gigartinales</taxon>
        <taxon>Gigartinaceae</taxon>
        <taxon>Chondrus</taxon>
    </lineage>
</organism>
<evidence type="ECO:0000313" key="1">
    <source>
        <dbReference type="EMBL" id="CDF40530.1"/>
    </source>
</evidence>
<proteinExistence type="predicted"/>
<reference evidence="2" key="1">
    <citation type="journal article" date="2013" name="Proc. Natl. Acad. Sci. U.S.A.">
        <title>Genome structure and metabolic features in the red seaweed Chondrus crispus shed light on evolution of the Archaeplastida.</title>
        <authorList>
            <person name="Collen J."/>
            <person name="Porcel B."/>
            <person name="Carre W."/>
            <person name="Ball S.G."/>
            <person name="Chaparro C."/>
            <person name="Tonon T."/>
            <person name="Barbeyron T."/>
            <person name="Michel G."/>
            <person name="Noel B."/>
            <person name="Valentin K."/>
            <person name="Elias M."/>
            <person name="Artiguenave F."/>
            <person name="Arun A."/>
            <person name="Aury J.M."/>
            <person name="Barbosa-Neto J.F."/>
            <person name="Bothwell J.H."/>
            <person name="Bouget F.Y."/>
            <person name="Brillet L."/>
            <person name="Cabello-Hurtado F."/>
            <person name="Capella-Gutierrez S."/>
            <person name="Charrier B."/>
            <person name="Cladiere L."/>
            <person name="Cock J.M."/>
            <person name="Coelho S.M."/>
            <person name="Colleoni C."/>
            <person name="Czjzek M."/>
            <person name="Da Silva C."/>
            <person name="Delage L."/>
            <person name="Denoeud F."/>
            <person name="Deschamps P."/>
            <person name="Dittami S.M."/>
            <person name="Gabaldon T."/>
            <person name="Gachon C.M."/>
            <person name="Groisillier A."/>
            <person name="Herve C."/>
            <person name="Jabbari K."/>
            <person name="Katinka M."/>
            <person name="Kloareg B."/>
            <person name="Kowalczyk N."/>
            <person name="Labadie K."/>
            <person name="Leblanc C."/>
            <person name="Lopez P.J."/>
            <person name="McLachlan D.H."/>
            <person name="Meslet-Cladiere L."/>
            <person name="Moustafa A."/>
            <person name="Nehr Z."/>
            <person name="Nyvall Collen P."/>
            <person name="Panaud O."/>
            <person name="Partensky F."/>
            <person name="Poulain J."/>
            <person name="Rensing S.A."/>
            <person name="Rousvoal S."/>
            <person name="Samson G."/>
            <person name="Symeonidi A."/>
            <person name="Weissenbach J."/>
            <person name="Zambounis A."/>
            <person name="Wincker P."/>
            <person name="Boyen C."/>
        </authorList>
    </citation>
    <scope>NUCLEOTIDE SEQUENCE [LARGE SCALE GENOMIC DNA]</scope>
    <source>
        <strain evidence="2">cv. Stackhouse</strain>
    </source>
</reference>
<gene>
    <name evidence="1" type="ORF">CHC_T00007244001</name>
</gene>
<sequence length="127" mass="14428">MVCCTAHPHPRSKNKKLTRKIERAQRPLGPRHPDLLGKHYLNGCPDTSIRFPRTPPAAPPFLPCALPTIARSMLCSCQRADRTSHLTVVFVVAVARGTTNRNRQHKNHSALQYARYCHKRRARDENS</sequence>
<name>R7QT53_CHOCR</name>
<keyword evidence="2" id="KW-1185">Reference proteome</keyword>
<dbReference type="Proteomes" id="UP000012073">
    <property type="component" value="Unassembled WGS sequence"/>
</dbReference>
<dbReference type="EMBL" id="HG002195">
    <property type="protein sequence ID" value="CDF40530.1"/>
    <property type="molecule type" value="Genomic_DNA"/>
</dbReference>
<dbReference type="AlphaFoldDB" id="R7QT53"/>
<dbReference type="KEGG" id="ccp:CHC_T00007244001"/>
<dbReference type="RefSeq" id="XP_005710824.1">
    <property type="nucleotide sequence ID" value="XM_005710767.1"/>
</dbReference>
<evidence type="ECO:0000313" key="2">
    <source>
        <dbReference type="Proteomes" id="UP000012073"/>
    </source>
</evidence>